<evidence type="ECO:0000256" key="2">
    <source>
        <dbReference type="SAM" id="SignalP"/>
    </source>
</evidence>
<dbReference type="Proteomes" id="UP000294847">
    <property type="component" value="Chromosome 2"/>
</dbReference>
<organism evidence="4 5">
    <name type="scientific">Pyricularia oryzae</name>
    <name type="common">Rice blast fungus</name>
    <name type="synonym">Magnaporthe oryzae</name>
    <dbReference type="NCBI Taxonomy" id="318829"/>
    <lineage>
        <taxon>Eukaryota</taxon>
        <taxon>Fungi</taxon>
        <taxon>Dikarya</taxon>
        <taxon>Ascomycota</taxon>
        <taxon>Pezizomycotina</taxon>
        <taxon>Sordariomycetes</taxon>
        <taxon>Sordariomycetidae</taxon>
        <taxon>Magnaporthales</taxon>
        <taxon>Pyriculariaceae</taxon>
        <taxon>Pyricularia</taxon>
    </lineage>
</organism>
<sequence length="476" mass="48778">MRTAQALSVFALLVGSGLATPVPASGAYYDGASSMLQPVSAAADFDDADDTAMPASAAFSAANTRSAIAAAADEDDANDIRMPVSAASSAANTRTAFAAAADEDDANDADDTAIPVSRAFSAASTRTAFAAAADEDDTEDTADSADSADTAMPVSAASVGTQGLRGNSRAAAAADDLAAAATNSSELPLAAAAGDIAIPQGFKKIVFQDNFAKQKAGALPDQAKWLIDLGTQYPGGAANWGTQEIQTYTNNPANLGIKNGALTITPVRNGNAWTSARIETKAGSDVQCPPGGKLRVEASLKLAASDPATQLGIWPAFWMLGQGFRTDRNSWPKVAEIDILEVSNGVGTVFHTAHCGVINGGPCKEKTGLGGSGQFPRGKFVKVAVTIDRSNKAGGFQQEKLEWSVDGKVTHTLTGAEVKDADAWENLARTPKMILLNVAIGGEFPDGKAKIKTPTAKTVGGEPSAMSVQYVAAFST</sequence>
<feature type="chain" id="PRO_5020376438" description="GH16 domain-containing protein" evidence="2">
    <location>
        <begin position="20"/>
        <end position="476"/>
    </location>
</feature>
<dbReference type="EMBL" id="CP034205">
    <property type="protein sequence ID" value="QBZ55217.1"/>
    <property type="molecule type" value="Genomic_DNA"/>
</dbReference>
<dbReference type="InterPro" id="IPR000757">
    <property type="entry name" value="Beta-glucanase-like"/>
</dbReference>
<dbReference type="Gene3D" id="2.60.120.200">
    <property type="match status" value="1"/>
</dbReference>
<evidence type="ECO:0000313" key="4">
    <source>
        <dbReference type="EMBL" id="QBZ55217.1"/>
    </source>
</evidence>
<evidence type="ECO:0000259" key="3">
    <source>
        <dbReference type="PROSITE" id="PS51762"/>
    </source>
</evidence>
<keyword evidence="2" id="KW-0732">Signal</keyword>
<dbReference type="CDD" id="cd02182">
    <property type="entry name" value="GH16_Strep_laminarinase_like"/>
    <property type="match status" value="1"/>
</dbReference>
<dbReference type="PANTHER" id="PTHR10963">
    <property type="entry name" value="GLYCOSYL HYDROLASE-RELATED"/>
    <property type="match status" value="1"/>
</dbReference>
<dbReference type="InterPro" id="IPR013320">
    <property type="entry name" value="ConA-like_dom_sf"/>
</dbReference>
<dbReference type="AlphaFoldDB" id="A0A4P7MYW0"/>
<feature type="region of interest" description="Disordered" evidence="1">
    <location>
        <begin position="130"/>
        <end position="152"/>
    </location>
</feature>
<evidence type="ECO:0000256" key="1">
    <source>
        <dbReference type="SAM" id="MobiDB-lite"/>
    </source>
</evidence>
<feature type="signal peptide" evidence="2">
    <location>
        <begin position="1"/>
        <end position="19"/>
    </location>
</feature>
<dbReference type="InterPro" id="IPR050546">
    <property type="entry name" value="Glycosyl_Hydrlase_16"/>
</dbReference>
<dbReference type="PROSITE" id="PS51762">
    <property type="entry name" value="GH16_2"/>
    <property type="match status" value="1"/>
</dbReference>
<gene>
    <name evidence="4" type="ORF">PoMZ_00112</name>
</gene>
<feature type="domain" description="GH16" evidence="3">
    <location>
        <begin position="191"/>
        <end position="476"/>
    </location>
</feature>
<evidence type="ECO:0000313" key="5">
    <source>
        <dbReference type="Proteomes" id="UP000294847"/>
    </source>
</evidence>
<accession>A0A4P7MYW0</accession>
<proteinExistence type="predicted"/>
<dbReference type="SUPFAM" id="SSF49899">
    <property type="entry name" value="Concanavalin A-like lectins/glucanases"/>
    <property type="match status" value="1"/>
</dbReference>
<dbReference type="PANTHER" id="PTHR10963:SF60">
    <property type="entry name" value="GRAM-NEGATIVE BACTERIA-BINDING PROTEIN 1-RELATED"/>
    <property type="match status" value="1"/>
</dbReference>
<feature type="compositionally biased region" description="Acidic residues" evidence="1">
    <location>
        <begin position="133"/>
        <end position="143"/>
    </location>
</feature>
<reference evidence="4 5" key="1">
    <citation type="journal article" date="2019" name="Mol. Biol. Evol.">
        <title>Blast fungal genomes show frequent chromosomal changes, gene gains and losses, and effector gene turnover.</title>
        <authorList>
            <person name="Gomez Luciano L.B."/>
            <person name="Jason Tsai I."/>
            <person name="Chuma I."/>
            <person name="Tosa Y."/>
            <person name="Chen Y.H."/>
            <person name="Li J.Y."/>
            <person name="Li M.Y."/>
            <person name="Jade Lu M.Y."/>
            <person name="Nakayashiki H."/>
            <person name="Li W.H."/>
        </authorList>
    </citation>
    <scope>NUCLEOTIDE SEQUENCE [LARGE SCALE GENOMIC DNA]</scope>
    <source>
        <strain evidence="4">MZ5-1-6</strain>
    </source>
</reference>
<dbReference type="GO" id="GO:0005975">
    <property type="term" value="P:carbohydrate metabolic process"/>
    <property type="evidence" value="ECO:0007669"/>
    <property type="project" value="InterPro"/>
</dbReference>
<dbReference type="GO" id="GO:0004553">
    <property type="term" value="F:hydrolase activity, hydrolyzing O-glycosyl compounds"/>
    <property type="evidence" value="ECO:0007669"/>
    <property type="project" value="InterPro"/>
</dbReference>
<protein>
    <recommendedName>
        <fullName evidence="3">GH16 domain-containing protein</fullName>
    </recommendedName>
</protein>
<name>A0A4P7MYW0_PYROR</name>